<dbReference type="PROSITE" id="PS00237">
    <property type="entry name" value="G_PROTEIN_RECEP_F1_1"/>
    <property type="match status" value="1"/>
</dbReference>
<gene>
    <name evidence="11" type="ORF">CDAUBV1_LOCUS1408</name>
</gene>
<evidence type="ECO:0000256" key="4">
    <source>
        <dbReference type="ARBA" id="ARBA00023040"/>
    </source>
</evidence>
<dbReference type="PANTHER" id="PTHR24243:SF208">
    <property type="entry name" value="PYROKININ-1 RECEPTOR"/>
    <property type="match status" value="1"/>
</dbReference>
<dbReference type="CDD" id="cd00637">
    <property type="entry name" value="7tm_classA_rhodopsin-like"/>
    <property type="match status" value="1"/>
</dbReference>
<keyword evidence="3 9" id="KW-1133">Transmembrane helix</keyword>
<proteinExistence type="inferred from homology"/>
<keyword evidence="2 8" id="KW-0812">Transmembrane</keyword>
<dbReference type="InterPro" id="IPR017452">
    <property type="entry name" value="GPCR_Rhodpsn_7TM"/>
</dbReference>
<keyword evidence="5 9" id="KW-0472">Membrane</keyword>
<evidence type="ECO:0000256" key="3">
    <source>
        <dbReference type="ARBA" id="ARBA00022989"/>
    </source>
</evidence>
<feature type="transmembrane region" description="Helical" evidence="9">
    <location>
        <begin position="20"/>
        <end position="45"/>
    </location>
</feature>
<evidence type="ECO:0000256" key="8">
    <source>
        <dbReference type="RuleBase" id="RU000688"/>
    </source>
</evidence>
<evidence type="ECO:0000313" key="11">
    <source>
        <dbReference type="EMBL" id="CAL5129956.1"/>
    </source>
</evidence>
<keyword evidence="7 8" id="KW-0807">Transducer</keyword>
<keyword evidence="4 8" id="KW-0297">G-protein coupled receptor</keyword>
<dbReference type="InterPro" id="IPR000276">
    <property type="entry name" value="GPCR_Rhodpsn"/>
</dbReference>
<evidence type="ECO:0000313" key="12">
    <source>
        <dbReference type="Proteomes" id="UP001497525"/>
    </source>
</evidence>
<reference evidence="11" key="1">
    <citation type="submission" date="2024-06" db="EMBL/GenBank/DDBJ databases">
        <authorList>
            <person name="Liu X."/>
            <person name="Lenzi L."/>
            <person name="Haldenby T S."/>
            <person name="Uol C."/>
        </authorList>
    </citation>
    <scope>NUCLEOTIDE SEQUENCE</scope>
</reference>
<dbReference type="Proteomes" id="UP001497525">
    <property type="component" value="Unassembled WGS sequence"/>
</dbReference>
<dbReference type="PROSITE" id="PS50262">
    <property type="entry name" value="G_PROTEIN_RECEP_F1_2"/>
    <property type="match status" value="1"/>
</dbReference>
<accession>A0AAV2T0T7</accession>
<name>A0AAV2T0T7_CALDB</name>
<evidence type="ECO:0000256" key="5">
    <source>
        <dbReference type="ARBA" id="ARBA00023136"/>
    </source>
</evidence>
<organism evidence="11 12">
    <name type="scientific">Calicophoron daubneyi</name>
    <name type="common">Rumen fluke</name>
    <name type="synonym">Paramphistomum daubneyi</name>
    <dbReference type="NCBI Taxonomy" id="300641"/>
    <lineage>
        <taxon>Eukaryota</taxon>
        <taxon>Metazoa</taxon>
        <taxon>Spiralia</taxon>
        <taxon>Lophotrochozoa</taxon>
        <taxon>Platyhelminthes</taxon>
        <taxon>Trematoda</taxon>
        <taxon>Digenea</taxon>
        <taxon>Plagiorchiida</taxon>
        <taxon>Pronocephalata</taxon>
        <taxon>Paramphistomoidea</taxon>
        <taxon>Paramphistomidae</taxon>
        <taxon>Calicophoron</taxon>
    </lineage>
</organism>
<dbReference type="AlphaFoldDB" id="A0AAV2T0T7"/>
<dbReference type="Pfam" id="PF00001">
    <property type="entry name" value="7tm_1"/>
    <property type="match status" value="1"/>
</dbReference>
<dbReference type="EMBL" id="CAXLJL010000057">
    <property type="protein sequence ID" value="CAL5129956.1"/>
    <property type="molecule type" value="Genomic_DNA"/>
</dbReference>
<feature type="transmembrane region" description="Helical" evidence="9">
    <location>
        <begin position="371"/>
        <end position="388"/>
    </location>
</feature>
<feature type="transmembrane region" description="Helical" evidence="9">
    <location>
        <begin position="179"/>
        <end position="199"/>
    </location>
</feature>
<comment type="similarity">
    <text evidence="8">Belongs to the G-protein coupled receptor 1 family.</text>
</comment>
<feature type="transmembrane region" description="Helical" evidence="9">
    <location>
        <begin position="239"/>
        <end position="260"/>
    </location>
</feature>
<feature type="transmembrane region" description="Helical" evidence="9">
    <location>
        <begin position="339"/>
        <end position="359"/>
    </location>
</feature>
<sequence>MNSSEILGNSTSEAPSLDWIITLIMLGFVCVVGTVGNLLVLGVYLQHYLHPHVHHQRKQAYRLRGSTSTMESRIEVRIRTPDEESFGEPLTKSTGTPTFFVLVLAGVDLMVCCFVVPLTFYMEYVEMRPGSDFLCKAHSFMAVCNTMFSSLVVISIALDRYLAICHPLHHILTMKKAKILIICNAIFCIIYGVLGSATIKLAETKEDPLVKECTDTVILPNATTAEKYFYHIIQKGNTASFVLAILFVLVLYSMILRVVIQAHRRMRSLNRTALQQTRLSTSSERSSPEPVMEHSTGAHSLDGHLRRYRIRSKRLSRILLRLSIRNLVESKLWREIRTASVLFVVAVVYIIVFTPSLLAANQLACMTLVGYNSYFLNSMADPLIYCFMSKNFRKKLSTLIFGVCLRRKTDDKEQMLTQRKRPPSRINQIKNSANGQIQL</sequence>
<evidence type="ECO:0000256" key="9">
    <source>
        <dbReference type="SAM" id="Phobius"/>
    </source>
</evidence>
<feature type="transmembrane region" description="Helical" evidence="9">
    <location>
        <begin position="140"/>
        <end position="158"/>
    </location>
</feature>
<dbReference type="GO" id="GO:0005886">
    <property type="term" value="C:plasma membrane"/>
    <property type="evidence" value="ECO:0007669"/>
    <property type="project" value="TreeGrafter"/>
</dbReference>
<dbReference type="PANTHER" id="PTHR24243">
    <property type="entry name" value="G-PROTEIN COUPLED RECEPTOR"/>
    <property type="match status" value="1"/>
</dbReference>
<evidence type="ECO:0000256" key="7">
    <source>
        <dbReference type="ARBA" id="ARBA00023224"/>
    </source>
</evidence>
<feature type="domain" description="G-protein coupled receptors family 1 profile" evidence="10">
    <location>
        <begin position="36"/>
        <end position="385"/>
    </location>
</feature>
<keyword evidence="6 8" id="KW-0675">Receptor</keyword>
<comment type="caution">
    <text evidence="11">The sequence shown here is derived from an EMBL/GenBank/DDBJ whole genome shotgun (WGS) entry which is preliminary data.</text>
</comment>
<evidence type="ECO:0000256" key="1">
    <source>
        <dbReference type="ARBA" id="ARBA00004141"/>
    </source>
</evidence>
<evidence type="ECO:0000256" key="2">
    <source>
        <dbReference type="ARBA" id="ARBA00022692"/>
    </source>
</evidence>
<dbReference type="GO" id="GO:0004930">
    <property type="term" value="F:G protein-coupled receptor activity"/>
    <property type="evidence" value="ECO:0007669"/>
    <property type="project" value="UniProtKB-KW"/>
</dbReference>
<dbReference type="PRINTS" id="PR00237">
    <property type="entry name" value="GPCRRHODOPSN"/>
</dbReference>
<evidence type="ECO:0000256" key="6">
    <source>
        <dbReference type="ARBA" id="ARBA00023170"/>
    </source>
</evidence>
<evidence type="ECO:0000259" key="10">
    <source>
        <dbReference type="PROSITE" id="PS50262"/>
    </source>
</evidence>
<feature type="transmembrane region" description="Helical" evidence="9">
    <location>
        <begin position="99"/>
        <end position="120"/>
    </location>
</feature>
<protein>
    <recommendedName>
        <fullName evidence="10">G-protein coupled receptors family 1 profile domain-containing protein</fullName>
    </recommendedName>
</protein>
<dbReference type="Gene3D" id="1.20.1070.10">
    <property type="entry name" value="Rhodopsin 7-helix transmembrane proteins"/>
    <property type="match status" value="1"/>
</dbReference>
<dbReference type="SUPFAM" id="SSF81321">
    <property type="entry name" value="Family A G protein-coupled receptor-like"/>
    <property type="match status" value="1"/>
</dbReference>
<comment type="subcellular location">
    <subcellularLocation>
        <location evidence="1">Membrane</location>
        <topology evidence="1">Multi-pass membrane protein</topology>
    </subcellularLocation>
</comment>